<dbReference type="STRING" id="1193182.BN11_2550007"/>
<keyword evidence="4" id="KW-1185">Reference proteome</keyword>
<dbReference type="EMBL" id="CAJA01000174">
    <property type="protein sequence ID" value="CCH73307.1"/>
    <property type="molecule type" value="Genomic_DNA"/>
</dbReference>
<comment type="caution">
    <text evidence="3">The sequence shown here is derived from an EMBL/GenBank/DDBJ whole genome shotgun (WGS) entry which is preliminary data.</text>
</comment>
<organism evidence="3 4">
    <name type="scientific">Nostocoides australiense Ben110</name>
    <dbReference type="NCBI Taxonomy" id="1193182"/>
    <lineage>
        <taxon>Bacteria</taxon>
        <taxon>Bacillati</taxon>
        <taxon>Actinomycetota</taxon>
        <taxon>Actinomycetes</taxon>
        <taxon>Micrococcales</taxon>
        <taxon>Intrasporangiaceae</taxon>
        <taxon>Nostocoides</taxon>
    </lineage>
</organism>
<dbReference type="Pfam" id="PF22513">
    <property type="entry name" value="FitA-like_RHH"/>
    <property type="match status" value="1"/>
</dbReference>
<dbReference type="Proteomes" id="UP000035763">
    <property type="component" value="Unassembled WGS sequence"/>
</dbReference>
<evidence type="ECO:0000313" key="4">
    <source>
        <dbReference type="Proteomes" id="UP000035763"/>
    </source>
</evidence>
<dbReference type="GO" id="GO:0006355">
    <property type="term" value="P:regulation of DNA-templated transcription"/>
    <property type="evidence" value="ECO:0007669"/>
    <property type="project" value="InterPro"/>
</dbReference>
<dbReference type="AlphaFoldDB" id="W6JW48"/>
<evidence type="ECO:0000259" key="2">
    <source>
        <dbReference type="Pfam" id="PF22513"/>
    </source>
</evidence>
<reference evidence="3 4" key="1">
    <citation type="journal article" date="2013" name="ISME J.">
        <title>A metabolic model for members of the genus Tetrasphaera involved in enhanced biological phosphorus removal.</title>
        <authorList>
            <person name="Kristiansen R."/>
            <person name="Nguyen H.T.T."/>
            <person name="Saunders A.M."/>
            <person name="Nielsen J.L."/>
            <person name="Wimmer R."/>
            <person name="Le V.Q."/>
            <person name="McIlroy S.J."/>
            <person name="Petrovski S."/>
            <person name="Seviour R.J."/>
            <person name="Calteau A."/>
            <person name="Nielsen K.L."/>
            <person name="Nielsen P.H."/>
        </authorList>
    </citation>
    <scope>NUCLEOTIDE SEQUENCE [LARGE SCALE GENOMIC DNA]</scope>
    <source>
        <strain evidence="3 4">Ben110</strain>
    </source>
</reference>
<gene>
    <name evidence="3" type="ORF">BN11_2550007</name>
</gene>
<dbReference type="SUPFAM" id="SSF47598">
    <property type="entry name" value="Ribbon-helix-helix"/>
    <property type="match status" value="1"/>
</dbReference>
<feature type="domain" description="Antitoxin FitA-like ribbon-helix-helix" evidence="2">
    <location>
        <begin position="4"/>
        <end position="33"/>
    </location>
</feature>
<protein>
    <submittedName>
        <fullName evidence="3">Putative antitoxin VapB12 (Modular protein)</fullName>
    </submittedName>
</protein>
<proteinExistence type="predicted"/>
<name>W6JW48_9MICO</name>
<sequence>MTTSLQVRDVPDDVSRVLKARAARAGKSLSEYVLGELVEMARRPTLADVLDELESRPVTRLDVSAADMIRAGRDERDRTIAEALDRADRPAGAPTANGDDVP</sequence>
<dbReference type="RefSeq" id="WP_201329272.1">
    <property type="nucleotide sequence ID" value="NZ_HG764815.1"/>
</dbReference>
<dbReference type="InterPro" id="IPR053853">
    <property type="entry name" value="FitA-like_RHH"/>
</dbReference>
<evidence type="ECO:0000313" key="3">
    <source>
        <dbReference type="EMBL" id="CCH73307.1"/>
    </source>
</evidence>
<accession>W6JW48</accession>
<dbReference type="InterPro" id="IPR010985">
    <property type="entry name" value="Ribbon_hlx_hlx"/>
</dbReference>
<evidence type="ECO:0000256" key="1">
    <source>
        <dbReference type="SAM" id="MobiDB-lite"/>
    </source>
</evidence>
<feature type="region of interest" description="Disordered" evidence="1">
    <location>
        <begin position="82"/>
        <end position="102"/>
    </location>
</feature>